<dbReference type="EMBL" id="NNRK01000023">
    <property type="protein sequence ID" value="OYR16224.1"/>
    <property type="molecule type" value="Genomic_DNA"/>
</dbReference>
<accession>A0A256FMY4</accession>
<dbReference type="Proteomes" id="UP000216345">
    <property type="component" value="Unassembled WGS sequence"/>
</dbReference>
<gene>
    <name evidence="1" type="ORF">CEV32_4453</name>
</gene>
<sequence length="37" mass="3865">MAALCIALGVTWNPAFSNAVPAASRSPVRTTTWSMGK</sequence>
<evidence type="ECO:0000313" key="2">
    <source>
        <dbReference type="Proteomes" id="UP000216345"/>
    </source>
</evidence>
<comment type="caution">
    <text evidence="1">The sequence shown here is derived from an EMBL/GenBank/DDBJ whole genome shotgun (WGS) entry which is preliminary data.</text>
</comment>
<reference evidence="1 2" key="1">
    <citation type="submission" date="2017-07" db="EMBL/GenBank/DDBJ databases">
        <title>Phylogenetic study on the rhizospheric bacterium Ochrobactrum sp. A44.</title>
        <authorList>
            <person name="Krzyzanowska D.M."/>
            <person name="Ossowicki A."/>
            <person name="Rajewska M."/>
            <person name="Maciag T."/>
            <person name="Kaczynski Z."/>
            <person name="Czerwicka M."/>
            <person name="Jafra S."/>
        </authorList>
    </citation>
    <scope>NUCLEOTIDE SEQUENCE [LARGE SCALE GENOMIC DNA]</scope>
    <source>
        <strain evidence="1 2">PR17</strain>
    </source>
</reference>
<evidence type="ECO:0000313" key="1">
    <source>
        <dbReference type="EMBL" id="OYR16224.1"/>
    </source>
</evidence>
<organism evidence="1 2">
    <name type="scientific">Brucella rhizosphaerae</name>
    <dbReference type="NCBI Taxonomy" id="571254"/>
    <lineage>
        <taxon>Bacteria</taxon>
        <taxon>Pseudomonadati</taxon>
        <taxon>Pseudomonadota</taxon>
        <taxon>Alphaproteobacteria</taxon>
        <taxon>Hyphomicrobiales</taxon>
        <taxon>Brucellaceae</taxon>
        <taxon>Brucella/Ochrobactrum group</taxon>
        <taxon>Brucella</taxon>
    </lineage>
</organism>
<keyword evidence="2" id="KW-1185">Reference proteome</keyword>
<name>A0A256FMY4_9HYPH</name>
<dbReference type="AlphaFoldDB" id="A0A256FMY4"/>
<proteinExistence type="predicted"/>
<protein>
    <submittedName>
        <fullName evidence="1">Uncharacterized protein</fullName>
    </submittedName>
</protein>